<dbReference type="AlphaFoldDB" id="A0A1S1V447"/>
<dbReference type="Pfam" id="PF23140">
    <property type="entry name" value="Gp80"/>
    <property type="match status" value="1"/>
</dbReference>
<evidence type="ECO:0000313" key="1">
    <source>
        <dbReference type="EMBL" id="OHW61372.1"/>
    </source>
</evidence>
<dbReference type="OrthoDB" id="6171543at2"/>
<reference evidence="1 2" key="1">
    <citation type="submission" date="2016-09" db="EMBL/GenBank/DDBJ databases">
        <title>Genome sequence of Eubacterium angustum.</title>
        <authorList>
            <person name="Poehlein A."/>
            <person name="Daniel R."/>
        </authorList>
    </citation>
    <scope>NUCLEOTIDE SEQUENCE [LARGE SCALE GENOMIC DNA]</scope>
    <source>
        <strain evidence="1 2">DSM 1989</strain>
    </source>
</reference>
<proteinExistence type="predicted"/>
<dbReference type="Proteomes" id="UP000180254">
    <property type="component" value="Unassembled WGS sequence"/>
</dbReference>
<comment type="caution">
    <text evidence="1">The sequence shown here is derived from an EMBL/GenBank/DDBJ whole genome shotgun (WGS) entry which is preliminary data.</text>
</comment>
<protein>
    <submittedName>
        <fullName evidence="1">Uncharacterized protein</fullName>
    </submittedName>
</protein>
<accession>A0A1S1V447</accession>
<gene>
    <name evidence="1" type="ORF">EUAN_22220</name>
</gene>
<dbReference type="EMBL" id="MKIE01000014">
    <property type="protein sequence ID" value="OHW61372.1"/>
    <property type="molecule type" value="Genomic_DNA"/>
</dbReference>
<sequence>MNHMTTYLKNKVLTDNLRTTPVYVALFNGELEVEQLSYARQLASFILPNSGQTSNDADILFPIAAENWGSITHIGIFDASTAGNMLFYCPAEFAKTIDISSQYKIPKNYLIVRLK</sequence>
<name>A0A1S1V447_9FIRM</name>
<organism evidence="1 2">
    <name type="scientific">Andreesenia angusta</name>
    <dbReference type="NCBI Taxonomy" id="39480"/>
    <lineage>
        <taxon>Bacteria</taxon>
        <taxon>Bacillati</taxon>
        <taxon>Bacillota</taxon>
        <taxon>Tissierellia</taxon>
        <taxon>Tissierellales</taxon>
        <taxon>Gottschalkiaceae</taxon>
        <taxon>Andreesenia</taxon>
    </lineage>
</organism>
<dbReference type="RefSeq" id="WP_071064458.1">
    <property type="nucleotide sequence ID" value="NZ_MKIE01000014.1"/>
</dbReference>
<keyword evidence="2" id="KW-1185">Reference proteome</keyword>
<evidence type="ECO:0000313" key="2">
    <source>
        <dbReference type="Proteomes" id="UP000180254"/>
    </source>
</evidence>
<dbReference type="STRING" id="39480.EUAN_22220"/>
<dbReference type="InterPro" id="IPR056908">
    <property type="entry name" value="Gp80-like"/>
</dbReference>